<feature type="transmembrane region" description="Helical" evidence="11">
    <location>
        <begin position="496"/>
        <end position="521"/>
    </location>
</feature>
<dbReference type="PANTHER" id="PTHR22883">
    <property type="entry name" value="ZINC FINGER DHHC DOMAIN CONTAINING PROTEIN"/>
    <property type="match status" value="1"/>
</dbReference>
<feature type="compositionally biased region" description="Polar residues" evidence="12">
    <location>
        <begin position="660"/>
        <end position="673"/>
    </location>
</feature>
<evidence type="ECO:0000313" key="15">
    <source>
        <dbReference type="Proteomes" id="UP000053958"/>
    </source>
</evidence>
<evidence type="ECO:0000256" key="10">
    <source>
        <dbReference type="ARBA" id="ARBA00048048"/>
    </source>
</evidence>
<feature type="compositionally biased region" description="Low complexity" evidence="12">
    <location>
        <begin position="109"/>
        <end position="122"/>
    </location>
</feature>
<evidence type="ECO:0000256" key="1">
    <source>
        <dbReference type="ARBA" id="ARBA00004127"/>
    </source>
</evidence>
<evidence type="ECO:0000256" key="2">
    <source>
        <dbReference type="ARBA" id="ARBA00022679"/>
    </source>
</evidence>
<sequence length="673" mass="74106">MATKSSAPNSPTSPTFPASPTTPVSPTTPYPGLDVPRPPSVGGISSRMTDIISEDGDQSVPLSPTGTSSQLGWSQAPTSRRGSQPGWSQPPASRRGPPPTRANSIATASGRPGSSSSRVSRMSKTHVPSLTSQAFLRPMSSQRLQAHRGGRPAGQGAAASEDVEDEASQNRRSLVSNSTIRQGVGAQGDVEVPPSRGTEFTDPIIPDRNTSNASPTGNTTVRSLGESVRLLHEREKKPAPTHLNITKTYNPGSMNDPPQKSPLSFRSGFLSLHNKNEDQGRPDSGGHERLSSTASSSRRSMKGQPPPPSPKKNLGKNYEYFTGNTFFWGRGRFQNARDKPINIITGILVVLPSGLFFGYSAGHRGYGIMCHPRFPSSSPIYSICACRPFYTLLPWTLGIADSPLIKIFPRNLHPMPLADPSEDPLTLGPPTNDWVMVKLATSDVAAMDVPVKYCKTCNIWRPPRCYHCRVCDNCVETLDHHCVWLNNCVGRRNYRYFFTFVSSATILALYLIGASLAHILLYCDEENVSFKESINKWRVPWAMVIYGVLAFPYPGSLWAYHLFLMGRGETTREYLNSHKFKKADRHRPFTQGNFLRNWIAVLARPRPPTYLQFKRPYEPGDQRFATQKRKYLVKDLESQAGMEMQTVPPAPAPYAPSSSQNPQDANPAGQQRA</sequence>
<evidence type="ECO:0000256" key="11">
    <source>
        <dbReference type="RuleBase" id="RU079119"/>
    </source>
</evidence>
<dbReference type="GO" id="GO:0005783">
    <property type="term" value="C:endoplasmic reticulum"/>
    <property type="evidence" value="ECO:0007669"/>
    <property type="project" value="TreeGrafter"/>
</dbReference>
<evidence type="ECO:0000256" key="9">
    <source>
        <dbReference type="ARBA" id="ARBA00023463"/>
    </source>
</evidence>
<evidence type="ECO:0000256" key="3">
    <source>
        <dbReference type="ARBA" id="ARBA00022692"/>
    </source>
</evidence>
<feature type="compositionally biased region" description="Polar residues" evidence="12">
    <location>
        <begin position="60"/>
        <end position="91"/>
    </location>
</feature>
<dbReference type="STRING" id="1408163.A0A0F4YHF7"/>
<comment type="subcellular location">
    <subcellularLocation>
        <location evidence="1">Endomembrane system</location>
        <topology evidence="1">Multi-pass membrane protein</topology>
    </subcellularLocation>
</comment>
<name>A0A0F4YHF7_RASE3</name>
<dbReference type="Proteomes" id="UP000053958">
    <property type="component" value="Unassembled WGS sequence"/>
</dbReference>
<feature type="compositionally biased region" description="Polar residues" evidence="12">
    <location>
        <begin position="208"/>
        <end position="222"/>
    </location>
</feature>
<evidence type="ECO:0000256" key="7">
    <source>
        <dbReference type="ARBA" id="ARBA00023288"/>
    </source>
</evidence>
<keyword evidence="5 11" id="KW-0472">Membrane</keyword>
<dbReference type="RefSeq" id="XP_013323695.1">
    <property type="nucleotide sequence ID" value="XM_013468241.1"/>
</dbReference>
<comment type="domain">
    <text evidence="11">The DHHC domain is required for palmitoyltransferase activity.</text>
</comment>
<dbReference type="OrthoDB" id="9909019at2759"/>
<evidence type="ECO:0000313" key="14">
    <source>
        <dbReference type="EMBL" id="KKA17083.1"/>
    </source>
</evidence>
<dbReference type="InterPro" id="IPR039859">
    <property type="entry name" value="PFA4/ZDH16/20/ERF2-like"/>
</dbReference>
<dbReference type="PANTHER" id="PTHR22883:SF43">
    <property type="entry name" value="PALMITOYLTRANSFERASE APP"/>
    <property type="match status" value="1"/>
</dbReference>
<feature type="compositionally biased region" description="Basic and acidic residues" evidence="12">
    <location>
        <begin position="229"/>
        <end position="238"/>
    </location>
</feature>
<evidence type="ECO:0000256" key="5">
    <source>
        <dbReference type="ARBA" id="ARBA00023136"/>
    </source>
</evidence>
<feature type="transmembrane region" description="Helical" evidence="11">
    <location>
        <begin position="340"/>
        <end position="360"/>
    </location>
</feature>
<accession>A0A0F4YHF7</accession>
<evidence type="ECO:0000256" key="8">
    <source>
        <dbReference type="ARBA" id="ARBA00023315"/>
    </source>
</evidence>
<evidence type="ECO:0000259" key="13">
    <source>
        <dbReference type="Pfam" id="PF01529"/>
    </source>
</evidence>
<dbReference type="GO" id="GO:0019706">
    <property type="term" value="F:protein-cysteine S-palmitoyltransferase activity"/>
    <property type="evidence" value="ECO:0007669"/>
    <property type="project" value="UniProtKB-EC"/>
</dbReference>
<dbReference type="EC" id="2.3.1.225" evidence="11"/>
<evidence type="ECO:0000256" key="6">
    <source>
        <dbReference type="ARBA" id="ARBA00023139"/>
    </source>
</evidence>
<feature type="compositionally biased region" description="Polar residues" evidence="12">
    <location>
        <begin position="243"/>
        <end position="264"/>
    </location>
</feature>
<comment type="similarity">
    <text evidence="9">Belongs to the DHHC palmitoyltransferase family. ERF2/ZDHHC9 subfamily.</text>
</comment>
<dbReference type="PROSITE" id="PS50216">
    <property type="entry name" value="DHHC"/>
    <property type="match status" value="1"/>
</dbReference>
<protein>
    <recommendedName>
        <fullName evidence="11">Palmitoyltransferase</fullName>
        <ecNumber evidence="11">2.3.1.225</ecNumber>
    </recommendedName>
</protein>
<proteinExistence type="inferred from homology"/>
<dbReference type="GO" id="GO:0006612">
    <property type="term" value="P:protein targeting to membrane"/>
    <property type="evidence" value="ECO:0007669"/>
    <property type="project" value="TreeGrafter"/>
</dbReference>
<keyword evidence="4 11" id="KW-1133">Transmembrane helix</keyword>
<evidence type="ECO:0000256" key="4">
    <source>
        <dbReference type="ARBA" id="ARBA00022989"/>
    </source>
</evidence>
<dbReference type="AlphaFoldDB" id="A0A0F4YHF7"/>
<reference evidence="14 15" key="1">
    <citation type="submission" date="2015-04" db="EMBL/GenBank/DDBJ databases">
        <authorList>
            <person name="Heijne W.H."/>
            <person name="Fedorova N.D."/>
            <person name="Nierman W.C."/>
            <person name="Vollebregt A.W."/>
            <person name="Zhao Z."/>
            <person name="Wu L."/>
            <person name="Kumar M."/>
            <person name="Stam H."/>
            <person name="van den Berg M.A."/>
            <person name="Pel H.J."/>
        </authorList>
    </citation>
    <scope>NUCLEOTIDE SEQUENCE [LARGE SCALE GENOMIC DNA]</scope>
    <source>
        <strain evidence="14 15">CBS 393.64</strain>
    </source>
</reference>
<dbReference type="InterPro" id="IPR001594">
    <property type="entry name" value="Palmitoyltrfase_DHHC"/>
</dbReference>
<keyword evidence="8 11" id="KW-0012">Acyltransferase</keyword>
<dbReference type="GO" id="GO:0005794">
    <property type="term" value="C:Golgi apparatus"/>
    <property type="evidence" value="ECO:0007669"/>
    <property type="project" value="TreeGrafter"/>
</dbReference>
<keyword evidence="6" id="KW-0564">Palmitate</keyword>
<feature type="region of interest" description="Disordered" evidence="12">
    <location>
        <begin position="1"/>
        <end position="316"/>
    </location>
</feature>
<keyword evidence="3 11" id="KW-0812">Transmembrane</keyword>
<organism evidence="14 15">
    <name type="scientific">Rasamsonia emersonii (strain ATCC 16479 / CBS 393.64 / IMI 116815)</name>
    <dbReference type="NCBI Taxonomy" id="1408163"/>
    <lineage>
        <taxon>Eukaryota</taxon>
        <taxon>Fungi</taxon>
        <taxon>Dikarya</taxon>
        <taxon>Ascomycota</taxon>
        <taxon>Pezizomycotina</taxon>
        <taxon>Eurotiomycetes</taxon>
        <taxon>Eurotiomycetidae</taxon>
        <taxon>Eurotiales</taxon>
        <taxon>Trichocomaceae</taxon>
        <taxon>Rasamsonia</taxon>
    </lineage>
</organism>
<keyword evidence="2 11" id="KW-0808">Transferase</keyword>
<comment type="caution">
    <text evidence="14">The sequence shown here is derived from an EMBL/GenBank/DDBJ whole genome shotgun (WGS) entry which is preliminary data.</text>
</comment>
<feature type="compositionally biased region" description="Basic and acidic residues" evidence="12">
    <location>
        <begin position="274"/>
        <end position="290"/>
    </location>
</feature>
<feature type="compositionally biased region" description="Polar residues" evidence="12">
    <location>
        <begin position="170"/>
        <end position="181"/>
    </location>
</feature>
<feature type="domain" description="Palmitoyltransferase DHHC" evidence="13">
    <location>
        <begin position="452"/>
        <end position="577"/>
    </location>
</feature>
<keyword evidence="7" id="KW-0449">Lipoprotein</keyword>
<feature type="region of interest" description="Disordered" evidence="12">
    <location>
        <begin position="642"/>
        <end position="673"/>
    </location>
</feature>
<feature type="compositionally biased region" description="Polar residues" evidence="12">
    <location>
        <begin position="126"/>
        <end position="144"/>
    </location>
</feature>
<feature type="transmembrane region" description="Helical" evidence="11">
    <location>
        <begin position="541"/>
        <end position="563"/>
    </location>
</feature>
<gene>
    <name evidence="14" type="ORF">T310_9260</name>
</gene>
<feature type="compositionally biased region" description="Low complexity" evidence="12">
    <location>
        <begin position="1"/>
        <end position="31"/>
    </location>
</feature>
<evidence type="ECO:0000256" key="12">
    <source>
        <dbReference type="SAM" id="MobiDB-lite"/>
    </source>
</evidence>
<comment type="catalytic activity">
    <reaction evidence="10 11">
        <text>L-cysteinyl-[protein] + hexadecanoyl-CoA = S-hexadecanoyl-L-cysteinyl-[protein] + CoA</text>
        <dbReference type="Rhea" id="RHEA:36683"/>
        <dbReference type="Rhea" id="RHEA-COMP:10131"/>
        <dbReference type="Rhea" id="RHEA-COMP:11032"/>
        <dbReference type="ChEBI" id="CHEBI:29950"/>
        <dbReference type="ChEBI" id="CHEBI:57287"/>
        <dbReference type="ChEBI" id="CHEBI:57379"/>
        <dbReference type="ChEBI" id="CHEBI:74151"/>
        <dbReference type="EC" id="2.3.1.225"/>
    </reaction>
</comment>
<dbReference type="EMBL" id="LASV01000713">
    <property type="protein sequence ID" value="KKA17083.1"/>
    <property type="molecule type" value="Genomic_DNA"/>
</dbReference>
<dbReference type="Pfam" id="PF01529">
    <property type="entry name" value="DHHC"/>
    <property type="match status" value="1"/>
</dbReference>
<dbReference type="GeneID" id="25321200"/>
<keyword evidence="15" id="KW-1185">Reference proteome</keyword>